<protein>
    <submittedName>
        <fullName evidence="1">Uncharacterized protein</fullName>
    </submittedName>
</protein>
<dbReference type="EMBL" id="BMEY01000006">
    <property type="protein sequence ID" value="GGA71572.1"/>
    <property type="molecule type" value="Genomic_DNA"/>
</dbReference>
<keyword evidence="2" id="KW-1185">Reference proteome</keyword>
<dbReference type="AlphaFoldDB" id="A0A916RXV8"/>
<evidence type="ECO:0000313" key="2">
    <source>
        <dbReference type="Proteomes" id="UP000613512"/>
    </source>
</evidence>
<dbReference type="RefSeq" id="WP_188383994.1">
    <property type="nucleotide sequence ID" value="NZ_BMEY01000006.1"/>
</dbReference>
<sequence>MNLEKEVSKLTKKELVDLVMELADSYQDVARTIEFKLSTPSDELKASKQLIRKYINENKRQGFIAWRNVHAALQGVEMVLDKGRNKLNSGEEEMAVKLGIAVLSNVIDMLQYTDDSGGEIGFTISQTITLLNDASSLLLLSTNNRVQERTFNLILKEAMHKRYDGWSDTRYELLDVCTIYSARTTVRRKLEETVEKLLNQLASIPSRSSDHDKEALLQIQLKILERNGEVEQATEFVYNHLEYDSFRKMAIEKEMELENYKSALDLCIEGEEKYHLYPGLVKEWKKYRLQIYEETNNIEKQKELLLEFVLDNQYDAYRKLKELYSNGEWQNVLEDIFLMFEEKTEYLPHVYEYIAQSENRSDKILNYVEQSPSTILELYRDIKEDYPEKMEEIFTNYLLFEANNARDRREYKAVCKKLLIYKEACGDNKFEQLVIKLKDTYERKPAFINELDKIEKLA</sequence>
<accession>A0A916RXV8</accession>
<evidence type="ECO:0000313" key="1">
    <source>
        <dbReference type="EMBL" id="GGA71572.1"/>
    </source>
</evidence>
<gene>
    <name evidence="1" type="ORF">GCM10008025_14350</name>
</gene>
<name>A0A916RXV8_9BACI</name>
<dbReference type="Proteomes" id="UP000613512">
    <property type="component" value="Unassembled WGS sequence"/>
</dbReference>
<reference evidence="1" key="2">
    <citation type="submission" date="2020-09" db="EMBL/GenBank/DDBJ databases">
        <authorList>
            <person name="Sun Q."/>
            <person name="Zhou Y."/>
        </authorList>
    </citation>
    <scope>NUCLEOTIDE SEQUENCE</scope>
    <source>
        <strain evidence="1">CGMCC 1.12408</strain>
    </source>
</reference>
<comment type="caution">
    <text evidence="1">The sequence shown here is derived from an EMBL/GenBank/DDBJ whole genome shotgun (WGS) entry which is preliminary data.</text>
</comment>
<proteinExistence type="predicted"/>
<organism evidence="1 2">
    <name type="scientific">Ornithinibacillus halotolerans</name>
    <dbReference type="NCBI Taxonomy" id="1274357"/>
    <lineage>
        <taxon>Bacteria</taxon>
        <taxon>Bacillati</taxon>
        <taxon>Bacillota</taxon>
        <taxon>Bacilli</taxon>
        <taxon>Bacillales</taxon>
        <taxon>Bacillaceae</taxon>
        <taxon>Ornithinibacillus</taxon>
    </lineage>
</organism>
<reference evidence="1" key="1">
    <citation type="journal article" date="2014" name="Int. J. Syst. Evol. Microbiol.">
        <title>Complete genome sequence of Corynebacterium casei LMG S-19264T (=DSM 44701T), isolated from a smear-ripened cheese.</title>
        <authorList>
            <consortium name="US DOE Joint Genome Institute (JGI-PGF)"/>
            <person name="Walter F."/>
            <person name="Albersmeier A."/>
            <person name="Kalinowski J."/>
            <person name="Ruckert C."/>
        </authorList>
    </citation>
    <scope>NUCLEOTIDE SEQUENCE</scope>
    <source>
        <strain evidence="1">CGMCC 1.12408</strain>
    </source>
</reference>